<accession>A0A409XID4</accession>
<evidence type="ECO:0000313" key="2">
    <source>
        <dbReference type="Proteomes" id="UP000283269"/>
    </source>
</evidence>
<dbReference type="EMBL" id="NHYD01001627">
    <property type="protein sequence ID" value="PPQ90508.1"/>
    <property type="molecule type" value="Genomic_DNA"/>
</dbReference>
<dbReference type="Proteomes" id="UP000283269">
    <property type="component" value="Unassembled WGS sequence"/>
</dbReference>
<proteinExistence type="predicted"/>
<dbReference type="OrthoDB" id="2824656at2759"/>
<reference evidence="1 2" key="1">
    <citation type="journal article" date="2018" name="Evol. Lett.">
        <title>Horizontal gene cluster transfer increased hallucinogenic mushroom diversity.</title>
        <authorList>
            <person name="Reynolds H.T."/>
            <person name="Vijayakumar V."/>
            <person name="Gluck-Thaler E."/>
            <person name="Korotkin H.B."/>
            <person name="Matheny P.B."/>
            <person name="Slot J.C."/>
        </authorList>
    </citation>
    <scope>NUCLEOTIDE SEQUENCE [LARGE SCALE GENOMIC DNA]</scope>
    <source>
        <strain evidence="1 2">2631</strain>
    </source>
</reference>
<name>A0A409XID4_PSICY</name>
<evidence type="ECO:0000313" key="1">
    <source>
        <dbReference type="EMBL" id="PPQ90508.1"/>
    </source>
</evidence>
<sequence length="200" mass="22468">MSAIISEIVKIAINPAVFMLASPAFARLRKTSVEFGVKEQYYGINTEDKSQLFWIIHWPKSVGIDKSDAFRKSVKELDVNGAPESWYIPFDDASAVRPGLTAPVFDLCFLHESGKTDKSTIADSLHKTFTDCYEAEGFTGGSWGTATNDSRMNYYYLGWESRAFHANYSATPLFAVEIDNLMPHMDGGKGYFMKMEQQLD</sequence>
<gene>
    <name evidence="1" type="ORF">CVT25_014191</name>
</gene>
<protein>
    <submittedName>
        <fullName evidence="1">Uncharacterized protein</fullName>
    </submittedName>
</protein>
<dbReference type="AlphaFoldDB" id="A0A409XID4"/>
<comment type="caution">
    <text evidence="1">The sequence shown here is derived from an EMBL/GenBank/DDBJ whole genome shotgun (WGS) entry which is preliminary data.</text>
</comment>
<keyword evidence="2" id="KW-1185">Reference proteome</keyword>
<organism evidence="1 2">
    <name type="scientific">Psilocybe cyanescens</name>
    <dbReference type="NCBI Taxonomy" id="93625"/>
    <lineage>
        <taxon>Eukaryota</taxon>
        <taxon>Fungi</taxon>
        <taxon>Dikarya</taxon>
        <taxon>Basidiomycota</taxon>
        <taxon>Agaricomycotina</taxon>
        <taxon>Agaricomycetes</taxon>
        <taxon>Agaricomycetidae</taxon>
        <taxon>Agaricales</taxon>
        <taxon>Agaricineae</taxon>
        <taxon>Strophariaceae</taxon>
        <taxon>Psilocybe</taxon>
    </lineage>
</organism>
<dbReference type="InParanoid" id="A0A409XID4"/>